<dbReference type="EMBL" id="CP163443">
    <property type="protein sequence ID" value="XDQ50928.1"/>
    <property type="molecule type" value="Genomic_DNA"/>
</dbReference>
<feature type="region of interest" description="Disordered" evidence="1">
    <location>
        <begin position="1"/>
        <end position="20"/>
    </location>
</feature>
<organism evidence="2">
    <name type="scientific">Streptomyces sp. R41</name>
    <dbReference type="NCBI Taxonomy" id="3238632"/>
    <lineage>
        <taxon>Bacteria</taxon>
        <taxon>Bacillati</taxon>
        <taxon>Actinomycetota</taxon>
        <taxon>Actinomycetes</taxon>
        <taxon>Kitasatosporales</taxon>
        <taxon>Streptomycetaceae</taxon>
        <taxon>Streptomyces</taxon>
    </lineage>
</organism>
<dbReference type="RefSeq" id="WP_369244276.1">
    <property type="nucleotide sequence ID" value="NZ_CP163443.1"/>
</dbReference>
<protein>
    <submittedName>
        <fullName evidence="2">Uncharacterized protein</fullName>
    </submittedName>
</protein>
<evidence type="ECO:0000313" key="2">
    <source>
        <dbReference type="EMBL" id="XDQ50928.1"/>
    </source>
</evidence>
<proteinExistence type="predicted"/>
<dbReference type="AlphaFoldDB" id="A0AB39R8R8"/>
<gene>
    <name evidence="2" type="ORF">AB5J53_04030</name>
</gene>
<evidence type="ECO:0000256" key="1">
    <source>
        <dbReference type="SAM" id="MobiDB-lite"/>
    </source>
</evidence>
<accession>A0AB39R8R8</accession>
<reference evidence="2" key="1">
    <citation type="submission" date="2024-07" db="EMBL/GenBank/DDBJ databases">
        <authorList>
            <person name="Yu S.T."/>
        </authorList>
    </citation>
    <scope>NUCLEOTIDE SEQUENCE</scope>
    <source>
        <strain evidence="2">R41</strain>
    </source>
</reference>
<name>A0AB39R8R8_9ACTN</name>
<sequence length="91" mass="10036">MKKAAQQYVDRAPYGDGRPTDDIEHLLGMLEGWDSYCGEAGAAAADSLLSEMQKLDNFSAAELRVDTSEIDLTHNSQRFSLRAAFKRGLRG</sequence>